<comment type="caution">
    <text evidence="4">The sequence shown here is derived from an EMBL/GenBank/DDBJ whole genome shotgun (WGS) entry which is preliminary data.</text>
</comment>
<evidence type="ECO:0000256" key="1">
    <source>
        <dbReference type="SAM" id="Coils"/>
    </source>
</evidence>
<dbReference type="EMBL" id="JBHILM010000025">
    <property type="protein sequence ID" value="MFB5683317.1"/>
    <property type="molecule type" value="Genomic_DNA"/>
</dbReference>
<gene>
    <name evidence="4" type="ORF">ACE3NQ_20565</name>
</gene>
<dbReference type="PANTHER" id="PTHR30015:SF7">
    <property type="entry name" value="TYPE IV METHYL-DIRECTED RESTRICTION ENZYME ECOKMRR"/>
    <property type="match status" value="1"/>
</dbReference>
<dbReference type="InterPro" id="IPR011335">
    <property type="entry name" value="Restrct_endonuc-II-like"/>
</dbReference>
<keyword evidence="1" id="KW-0175">Coiled coil</keyword>
<evidence type="ECO:0000313" key="5">
    <source>
        <dbReference type="Proteomes" id="UP001580407"/>
    </source>
</evidence>
<reference evidence="4 5" key="1">
    <citation type="submission" date="2024-09" db="EMBL/GenBank/DDBJ databases">
        <authorList>
            <person name="Ruan L."/>
        </authorList>
    </citation>
    <scope>NUCLEOTIDE SEQUENCE [LARGE SCALE GENOMIC DNA]</scope>
    <source>
        <strain evidence="4 5">D33</strain>
    </source>
</reference>
<feature type="compositionally biased region" description="Basic and acidic residues" evidence="2">
    <location>
        <begin position="134"/>
        <end position="146"/>
    </location>
</feature>
<dbReference type="RefSeq" id="WP_375527048.1">
    <property type="nucleotide sequence ID" value="NZ_JBHILM010000025.1"/>
</dbReference>
<protein>
    <submittedName>
        <fullName evidence="4">Restriction endonuclease</fullName>
    </submittedName>
</protein>
<proteinExistence type="predicted"/>
<dbReference type="PANTHER" id="PTHR30015">
    <property type="entry name" value="MRR RESTRICTION SYSTEM PROTEIN"/>
    <property type="match status" value="1"/>
</dbReference>
<evidence type="ECO:0000313" key="4">
    <source>
        <dbReference type="EMBL" id="MFB5683317.1"/>
    </source>
</evidence>
<dbReference type="InterPro" id="IPR007560">
    <property type="entry name" value="Restrct_endonuc_IV_Mrr"/>
</dbReference>
<dbReference type="InterPro" id="IPR052906">
    <property type="entry name" value="Type_IV_Methyl-Rstrct_Enzyme"/>
</dbReference>
<feature type="coiled-coil region" evidence="1">
    <location>
        <begin position="193"/>
        <end position="234"/>
    </location>
</feature>
<evidence type="ECO:0000259" key="3">
    <source>
        <dbReference type="Pfam" id="PF04471"/>
    </source>
</evidence>
<evidence type="ECO:0000256" key="2">
    <source>
        <dbReference type="SAM" id="MobiDB-lite"/>
    </source>
</evidence>
<dbReference type="GO" id="GO:0004519">
    <property type="term" value="F:endonuclease activity"/>
    <property type="evidence" value="ECO:0007669"/>
    <property type="project" value="UniProtKB-KW"/>
</dbReference>
<sequence length="572" mass="66293">MERNRIKVGYAEEHWNTAFTRIIKYSVEMYDEGLKEHKIVSAPDLDILQNKVDLQIEKWNEKWGKVELKQRSLEEKEASIEEAARRTEEAVEAISAIHNLLLHTLAVDDTINWDVLKRSDEYCEKKPSKPSPPNKREYPQEPKKEEPSFTLLEKILKPKREQKIKEYENRYATALANWKEYISDIDNYNLLLDQEHEEETQKWKEKVKEWEIKKEAFEREQETFNKKIEEMKKSYFNQNEASIIEYCEMVLENSKYPETFPKNYELEYNPENKILVIEYQLPSINCFPTLKELKYIASKKELKEVHLSESQIQKMFDESMYKITLRTLHELFEADKAEAIDAISFNGWVEAINKATGKEENNCILTIQVKKEEFRDIDLANVDPRICFKNLKGIASSKLSALSPVKPILQISKTDKRFVESYDVTNQLDESTNLAAMDWGDFEHLIRELFEKEFQINGGEVKVTQASRDGGVDAIAFDPDPIRGGKIVIQAKRYTNTVGLSAVRDLYGTVVNEGATKGILVSTADYGPDAYEFAKGKPLTLLNGSNLLHLLEKHGHHARIDLREAKRILAGK</sequence>
<keyword evidence="4" id="KW-0540">Nuclease</keyword>
<dbReference type="Pfam" id="PF04471">
    <property type="entry name" value="Mrr_cat"/>
    <property type="match status" value="1"/>
</dbReference>
<feature type="region of interest" description="Disordered" evidence="2">
    <location>
        <begin position="122"/>
        <end position="146"/>
    </location>
</feature>
<dbReference type="Proteomes" id="UP001580407">
    <property type="component" value="Unassembled WGS sequence"/>
</dbReference>
<keyword evidence="5" id="KW-1185">Reference proteome</keyword>
<accession>A0ABV5BC86</accession>
<dbReference type="SUPFAM" id="SSF52980">
    <property type="entry name" value="Restriction endonuclease-like"/>
    <property type="match status" value="1"/>
</dbReference>
<dbReference type="Gene3D" id="3.40.1350.10">
    <property type="match status" value="1"/>
</dbReference>
<feature type="coiled-coil region" evidence="1">
    <location>
        <begin position="66"/>
        <end position="93"/>
    </location>
</feature>
<organism evidence="4 5">
    <name type="scientific">Paenibacillus terreus</name>
    <dbReference type="NCBI Taxonomy" id="1387834"/>
    <lineage>
        <taxon>Bacteria</taxon>
        <taxon>Bacillati</taxon>
        <taxon>Bacillota</taxon>
        <taxon>Bacilli</taxon>
        <taxon>Bacillales</taxon>
        <taxon>Paenibacillaceae</taxon>
        <taxon>Paenibacillus</taxon>
    </lineage>
</organism>
<keyword evidence="4" id="KW-0378">Hydrolase</keyword>
<name>A0ABV5BC86_9BACL</name>
<feature type="domain" description="Restriction endonuclease type IV Mrr" evidence="3">
    <location>
        <begin position="435"/>
        <end position="551"/>
    </location>
</feature>
<keyword evidence="4" id="KW-0255">Endonuclease</keyword>
<dbReference type="InterPro" id="IPR011856">
    <property type="entry name" value="tRNA_endonuc-like_dom_sf"/>
</dbReference>